<name>A0ABV0E9V5_9BURK</name>
<comment type="caution">
    <text evidence="2">The sequence shown here is derived from an EMBL/GenBank/DDBJ whole genome shotgun (WGS) entry which is preliminary data.</text>
</comment>
<dbReference type="EMBL" id="JAYLVJ010000083">
    <property type="protein sequence ID" value="MEO1759618.1"/>
    <property type="molecule type" value="Genomic_DNA"/>
</dbReference>
<keyword evidence="1" id="KW-1133">Transmembrane helix</keyword>
<keyword evidence="1" id="KW-0472">Membrane</keyword>
<sequence>MNTLKNLAPIKVIIFFTTLFVVLTGSASLIGVSSPWISLNENQVLYLFSTSAQVLAGVYGLTLTAYIFFQKRAKSRRI</sequence>
<protein>
    <submittedName>
        <fullName evidence="2">Uncharacterized protein</fullName>
    </submittedName>
</protein>
<evidence type="ECO:0000313" key="3">
    <source>
        <dbReference type="Proteomes" id="UP001462961"/>
    </source>
</evidence>
<organism evidence="2 3">
    <name type="scientific">Paraburkholderia caribensis</name>
    <dbReference type="NCBI Taxonomy" id="75105"/>
    <lineage>
        <taxon>Bacteria</taxon>
        <taxon>Pseudomonadati</taxon>
        <taxon>Pseudomonadota</taxon>
        <taxon>Betaproteobacteria</taxon>
        <taxon>Burkholderiales</taxon>
        <taxon>Burkholderiaceae</taxon>
        <taxon>Paraburkholderia</taxon>
    </lineage>
</organism>
<gene>
    <name evidence="2" type="ORF">VOI32_37795</name>
</gene>
<evidence type="ECO:0000313" key="2">
    <source>
        <dbReference type="EMBL" id="MEO1759618.1"/>
    </source>
</evidence>
<keyword evidence="1" id="KW-0812">Transmembrane</keyword>
<keyword evidence="3" id="KW-1185">Reference proteome</keyword>
<dbReference type="RefSeq" id="WP_146174479.1">
    <property type="nucleotide sequence ID" value="NZ_JAKUCO010000087.1"/>
</dbReference>
<reference evidence="2 3" key="1">
    <citation type="submission" date="2024-01" db="EMBL/GenBank/DDBJ databases">
        <title>The diversity of rhizobia nodulating Mimosa spp. in eleven states of Brazil covering several biomes is determined by host plant, location, and edaphic factors.</title>
        <authorList>
            <person name="Rouws L."/>
            <person name="Barauna A."/>
            <person name="Beukes C."/>
            <person name="De Faria S.M."/>
            <person name="Gross E."/>
            <person name="Dos Reis Junior F.B."/>
            <person name="Simon M."/>
            <person name="Maluk M."/>
            <person name="Odee D.W."/>
            <person name="Kenicer G."/>
            <person name="Young J.P.W."/>
            <person name="Reis V.M."/>
            <person name="Zilli J."/>
            <person name="James E.K."/>
        </authorList>
    </citation>
    <scope>NUCLEOTIDE SEQUENCE [LARGE SCALE GENOMIC DNA]</scope>
    <source>
        <strain evidence="2 3">JHI1651</strain>
    </source>
</reference>
<feature type="transmembrane region" description="Helical" evidence="1">
    <location>
        <begin position="12"/>
        <end position="32"/>
    </location>
</feature>
<dbReference type="Proteomes" id="UP001462961">
    <property type="component" value="Unassembled WGS sequence"/>
</dbReference>
<feature type="transmembrane region" description="Helical" evidence="1">
    <location>
        <begin position="44"/>
        <end position="69"/>
    </location>
</feature>
<evidence type="ECO:0000256" key="1">
    <source>
        <dbReference type="SAM" id="Phobius"/>
    </source>
</evidence>
<proteinExistence type="predicted"/>
<accession>A0ABV0E9V5</accession>